<gene>
    <name evidence="3" type="ORF">RHSIM_Rhsim04G0014700</name>
</gene>
<dbReference type="AlphaFoldDB" id="A0A834H060"/>
<name>A0A834H060_RHOSS</name>
<dbReference type="InterPro" id="IPR045026">
    <property type="entry name" value="LIMYB"/>
</dbReference>
<organism evidence="3 4">
    <name type="scientific">Rhododendron simsii</name>
    <name type="common">Sims's rhododendron</name>
    <dbReference type="NCBI Taxonomy" id="118357"/>
    <lineage>
        <taxon>Eukaryota</taxon>
        <taxon>Viridiplantae</taxon>
        <taxon>Streptophyta</taxon>
        <taxon>Embryophyta</taxon>
        <taxon>Tracheophyta</taxon>
        <taxon>Spermatophyta</taxon>
        <taxon>Magnoliopsida</taxon>
        <taxon>eudicotyledons</taxon>
        <taxon>Gunneridae</taxon>
        <taxon>Pentapetalae</taxon>
        <taxon>asterids</taxon>
        <taxon>Ericales</taxon>
        <taxon>Ericaceae</taxon>
        <taxon>Ericoideae</taxon>
        <taxon>Rhodoreae</taxon>
        <taxon>Rhododendron</taxon>
    </lineage>
</organism>
<feature type="domain" description="Myb/SANT-like" evidence="2">
    <location>
        <begin position="113"/>
        <end position="207"/>
    </location>
</feature>
<feature type="region of interest" description="Disordered" evidence="1">
    <location>
        <begin position="85"/>
        <end position="109"/>
    </location>
</feature>
<feature type="compositionally biased region" description="Basic and acidic residues" evidence="1">
    <location>
        <begin position="299"/>
        <end position="308"/>
    </location>
</feature>
<dbReference type="PANTHER" id="PTHR47584">
    <property type="match status" value="1"/>
</dbReference>
<evidence type="ECO:0000313" key="4">
    <source>
        <dbReference type="Proteomes" id="UP000626092"/>
    </source>
</evidence>
<proteinExistence type="predicted"/>
<evidence type="ECO:0000256" key="1">
    <source>
        <dbReference type="SAM" id="MobiDB-lite"/>
    </source>
</evidence>
<evidence type="ECO:0000313" key="3">
    <source>
        <dbReference type="EMBL" id="KAF7144571.1"/>
    </source>
</evidence>
<dbReference type="PANTHER" id="PTHR47584:SF18">
    <property type="entry name" value="MYB_SANT-LIKE DOMAIN-CONTAINING PROTEIN"/>
    <property type="match status" value="1"/>
</dbReference>
<dbReference type="Proteomes" id="UP000626092">
    <property type="component" value="Unassembled WGS sequence"/>
</dbReference>
<sequence length="371" mass="42884">MAVCWWRVQAERDDTVRRWLWKKMEISVARWWPTVAGQRKGGYGWWWCSQQVVTMATEGGSAGCYGYGGVGRWLPRRVETKEVRRSRCRGGGARMDNQPSQDPSDDVWSRPNWPARVEKSFVELLIEEMIDHSDVIPSGFKDGAWDRVCTKFNKETGLNFGKLELKQHLAVLRKRYRIVKPLYNHSGFGWDYRRKMVDVDDGVWKEYIEVHPEIAPYRKWGCPIYEELCTIFTKPTATGEHAYSPGDYIPCNRGNLQTRVNVNISDGGNKRQRVQPSSLNKRSLTRENPKANATSDPRTMSESKKDASAQKDDLYSAGCCMTVINGMQGVDRHLYNYAMELFKNPTWRKTFMSLKTEKRLTWLKAMLPSVC</sequence>
<keyword evidence="4" id="KW-1185">Reference proteome</keyword>
<feature type="region of interest" description="Disordered" evidence="1">
    <location>
        <begin position="263"/>
        <end position="308"/>
    </location>
</feature>
<reference evidence="3" key="1">
    <citation type="submission" date="2019-11" db="EMBL/GenBank/DDBJ databases">
        <authorList>
            <person name="Liu Y."/>
            <person name="Hou J."/>
            <person name="Li T.-Q."/>
            <person name="Guan C.-H."/>
            <person name="Wu X."/>
            <person name="Wu H.-Z."/>
            <person name="Ling F."/>
            <person name="Zhang R."/>
            <person name="Shi X.-G."/>
            <person name="Ren J.-P."/>
            <person name="Chen E.-F."/>
            <person name="Sun J.-M."/>
        </authorList>
    </citation>
    <scope>NUCLEOTIDE SEQUENCE</scope>
    <source>
        <strain evidence="3">Adult_tree_wgs_1</strain>
        <tissue evidence="3">Leaves</tissue>
    </source>
</reference>
<dbReference type="InterPro" id="IPR024752">
    <property type="entry name" value="Myb/SANT-like_dom"/>
</dbReference>
<dbReference type="Pfam" id="PF12776">
    <property type="entry name" value="Myb_DNA-bind_3"/>
    <property type="match status" value="1"/>
</dbReference>
<dbReference type="EMBL" id="WJXA01000004">
    <property type="protein sequence ID" value="KAF7144571.1"/>
    <property type="molecule type" value="Genomic_DNA"/>
</dbReference>
<accession>A0A834H060</accession>
<comment type="caution">
    <text evidence="3">The sequence shown here is derived from an EMBL/GenBank/DDBJ whole genome shotgun (WGS) entry which is preliminary data.</text>
</comment>
<dbReference type="OrthoDB" id="1848055at2759"/>
<evidence type="ECO:0000259" key="2">
    <source>
        <dbReference type="Pfam" id="PF12776"/>
    </source>
</evidence>
<protein>
    <recommendedName>
        <fullName evidence="2">Myb/SANT-like domain-containing protein</fullName>
    </recommendedName>
</protein>